<dbReference type="Gene3D" id="2.60.120.200">
    <property type="match status" value="1"/>
</dbReference>
<dbReference type="EMBL" id="JQ964105">
    <property type="protein sequence ID" value="AFK88554.1"/>
    <property type="molecule type" value="Genomic_DNA"/>
</dbReference>
<feature type="domain" description="Legume lectin" evidence="3">
    <location>
        <begin position="6"/>
        <end position="125"/>
    </location>
</feature>
<proteinExistence type="inferred from homology"/>
<organism evidence="4">
    <name type="scientific">Pisum sativum</name>
    <name type="common">Garden pea</name>
    <name type="synonym">Lathyrus oleraceus</name>
    <dbReference type="NCBI Taxonomy" id="3888"/>
    <lineage>
        <taxon>Eukaryota</taxon>
        <taxon>Viridiplantae</taxon>
        <taxon>Streptophyta</taxon>
        <taxon>Embryophyta</taxon>
        <taxon>Tracheophyta</taxon>
        <taxon>Spermatophyta</taxon>
        <taxon>Magnoliopsida</taxon>
        <taxon>eudicotyledons</taxon>
        <taxon>Gunneridae</taxon>
        <taxon>Pentapetalae</taxon>
        <taxon>rosids</taxon>
        <taxon>fabids</taxon>
        <taxon>Fabales</taxon>
        <taxon>Fabaceae</taxon>
        <taxon>Papilionoideae</taxon>
        <taxon>50 kb inversion clade</taxon>
        <taxon>NPAAA clade</taxon>
        <taxon>Hologalegina</taxon>
        <taxon>IRL clade</taxon>
        <taxon>Fabeae</taxon>
        <taxon>Lathyrus</taxon>
    </lineage>
</organism>
<dbReference type="SMR" id="I3VZ37"/>
<dbReference type="SUPFAM" id="SSF49899">
    <property type="entry name" value="Concanavalin A-like lectins/glucanases"/>
    <property type="match status" value="1"/>
</dbReference>
<sequence length="127" mass="14740">KPILQGAGYTTKEKLTLTKAVKNTVGRALYSLPIPYLGKRNRQRCRFYNYLHFCHRCTQRLQRCRRVYVLHRTCRFCRKPAVDISEFSMAKIIPDKTAQTVAVEFDTFYTAAWDPSNGKRHIGIGVI</sequence>
<dbReference type="PROSITE" id="PS00307">
    <property type="entry name" value="LECTIN_LEGUME_BETA"/>
    <property type="match status" value="1"/>
</dbReference>
<dbReference type="InterPro" id="IPR001220">
    <property type="entry name" value="Legume_lectin_dom"/>
</dbReference>
<reference evidence="4" key="1">
    <citation type="submission" date="2012-04" db="EMBL/GenBank/DDBJ databases">
        <title>Isolation and chacterization of lectin genes from some legumes plants.</title>
        <authorList>
            <person name="Hafez E.E."/>
            <person name="Patel A.H."/>
            <person name="Elsaid F.G."/>
            <person name="Taha T.H."/>
        </authorList>
    </citation>
    <scope>NUCLEOTIDE SEQUENCE</scope>
</reference>
<comment type="similarity">
    <text evidence="1">Belongs to the leguminous lectin family.</text>
</comment>
<keyword evidence="2 4" id="KW-0430">Lectin</keyword>
<evidence type="ECO:0000256" key="2">
    <source>
        <dbReference type="ARBA" id="ARBA00022734"/>
    </source>
</evidence>
<name>I3VZ37_PEA</name>
<dbReference type="GO" id="GO:0030246">
    <property type="term" value="F:carbohydrate binding"/>
    <property type="evidence" value="ECO:0007669"/>
    <property type="project" value="UniProtKB-KW"/>
</dbReference>
<protein>
    <submittedName>
        <fullName evidence="4">Mutant lectin</fullName>
    </submittedName>
</protein>
<evidence type="ECO:0000313" key="4">
    <source>
        <dbReference type="EMBL" id="AFK88554.1"/>
    </source>
</evidence>
<evidence type="ECO:0000256" key="1">
    <source>
        <dbReference type="ARBA" id="ARBA00007606"/>
    </source>
</evidence>
<dbReference type="InterPro" id="IPR013320">
    <property type="entry name" value="ConA-like_dom_sf"/>
</dbReference>
<evidence type="ECO:0000259" key="3">
    <source>
        <dbReference type="Pfam" id="PF00139"/>
    </source>
</evidence>
<dbReference type="AlphaFoldDB" id="I3VZ37"/>
<feature type="non-terminal residue" evidence="4">
    <location>
        <position position="127"/>
    </location>
</feature>
<dbReference type="InterPro" id="IPR019825">
    <property type="entry name" value="Lectin_legB_Mn/Ca_BS"/>
</dbReference>
<feature type="non-terminal residue" evidence="4">
    <location>
        <position position="1"/>
    </location>
</feature>
<dbReference type="Pfam" id="PF00139">
    <property type="entry name" value="Lectin_legB"/>
    <property type="match status" value="1"/>
</dbReference>
<accession>I3VZ37</accession>